<accession>A0A1E4SCC9</accession>
<feature type="region of interest" description="Disordered" evidence="9">
    <location>
        <begin position="1"/>
        <end position="49"/>
    </location>
</feature>
<dbReference type="FunFam" id="3.40.50.300:FF:000727">
    <property type="entry name" value="Protein SEY1 homolog"/>
    <property type="match status" value="1"/>
</dbReference>
<dbReference type="Pfam" id="PF20428">
    <property type="entry name" value="Sey1_3HB"/>
    <property type="match status" value="1"/>
</dbReference>
<dbReference type="PANTHER" id="PTHR45923:SF2">
    <property type="entry name" value="PROTEIN SEY1"/>
    <property type="match status" value="1"/>
</dbReference>
<dbReference type="SUPFAM" id="SSF52540">
    <property type="entry name" value="P-loop containing nucleoside triphosphate hydrolases"/>
    <property type="match status" value="1"/>
</dbReference>
<dbReference type="GO" id="GO:0032541">
    <property type="term" value="C:cortical endoplasmic reticulum"/>
    <property type="evidence" value="ECO:0007669"/>
    <property type="project" value="EnsemblFungi"/>
</dbReference>
<keyword evidence="4 8" id="KW-0256">Endoplasmic reticulum</keyword>
<dbReference type="PROSITE" id="PS51715">
    <property type="entry name" value="G_GB1_RHD3"/>
    <property type="match status" value="1"/>
</dbReference>
<dbReference type="InterPro" id="IPR027417">
    <property type="entry name" value="P-loop_NTPase"/>
</dbReference>
<evidence type="ECO:0000256" key="8">
    <source>
        <dbReference type="HAMAP-Rule" id="MF_03109"/>
    </source>
</evidence>
<dbReference type="GO" id="GO:0005789">
    <property type="term" value="C:endoplasmic reticulum membrane"/>
    <property type="evidence" value="ECO:0007669"/>
    <property type="project" value="UniProtKB-SubCell"/>
</dbReference>
<dbReference type="GeneID" id="30985413"/>
<feature type="domain" description="GB1/RHD3-type G" evidence="11">
    <location>
        <begin position="90"/>
        <end position="317"/>
    </location>
</feature>
<dbReference type="GO" id="GO:0048309">
    <property type="term" value="P:endoplasmic reticulum inheritance"/>
    <property type="evidence" value="ECO:0007669"/>
    <property type="project" value="EnsemblFungi"/>
</dbReference>
<dbReference type="PANTHER" id="PTHR45923">
    <property type="entry name" value="PROTEIN SEY1"/>
    <property type="match status" value="1"/>
</dbReference>
<keyword evidence="5 8" id="KW-1133">Transmembrane helix</keyword>
<dbReference type="InterPro" id="IPR008803">
    <property type="entry name" value="RHD3/Sey1"/>
</dbReference>
<keyword evidence="13" id="KW-1185">Reference proteome</keyword>
<organism evidence="12 13">
    <name type="scientific">Suhomyces tanzawaensis NRRL Y-17324</name>
    <dbReference type="NCBI Taxonomy" id="984487"/>
    <lineage>
        <taxon>Eukaryota</taxon>
        <taxon>Fungi</taxon>
        <taxon>Dikarya</taxon>
        <taxon>Ascomycota</taxon>
        <taxon>Saccharomycotina</taxon>
        <taxon>Pichiomycetes</taxon>
        <taxon>Debaryomycetaceae</taxon>
        <taxon>Suhomyces</taxon>
    </lineage>
</organism>
<dbReference type="AlphaFoldDB" id="A0A1E4SCC9"/>
<dbReference type="OrthoDB" id="1597724at2759"/>
<dbReference type="Pfam" id="PF05879">
    <property type="entry name" value="RHD3_GTPase"/>
    <property type="match status" value="1"/>
</dbReference>
<feature type="region of interest" description="Disordered" evidence="9">
    <location>
        <begin position="689"/>
        <end position="722"/>
    </location>
</feature>
<feature type="transmembrane region" description="Helical" evidence="10">
    <location>
        <begin position="780"/>
        <end position="801"/>
    </location>
</feature>
<feature type="compositionally biased region" description="Low complexity" evidence="9">
    <location>
        <begin position="19"/>
        <end position="30"/>
    </location>
</feature>
<keyword evidence="1 8" id="KW-0812">Transmembrane</keyword>
<dbReference type="GO" id="GO:0016320">
    <property type="term" value="P:endoplasmic reticulum membrane fusion"/>
    <property type="evidence" value="ECO:0007669"/>
    <property type="project" value="EnsemblFungi"/>
</dbReference>
<keyword evidence="3 8" id="KW-0378">Hydrolase</keyword>
<feature type="topological domain" description="Cytoplasmic" evidence="8">
    <location>
        <begin position="801"/>
        <end position="850"/>
    </location>
</feature>
<evidence type="ECO:0000259" key="11">
    <source>
        <dbReference type="PROSITE" id="PS51715"/>
    </source>
</evidence>
<comment type="subcellular location">
    <subcellularLocation>
        <location evidence="8">Endoplasmic reticulum membrane</location>
        <topology evidence="8">Multi-pass membrane protein</topology>
    </subcellularLocation>
    <text evidence="8">Enriched in the cortical ER. Concentrated in punctae along the ER tubules.</text>
</comment>
<dbReference type="InterPro" id="IPR030386">
    <property type="entry name" value="G_GB1_RHD3_dom"/>
</dbReference>
<protein>
    <submittedName>
        <fullName evidence="12">Putative stress-related vesicular transport protein</fullName>
    </submittedName>
</protein>
<dbReference type="GO" id="GO:0003924">
    <property type="term" value="F:GTPase activity"/>
    <property type="evidence" value="ECO:0007669"/>
    <property type="project" value="UniProtKB-UniRule"/>
</dbReference>
<dbReference type="HAMAP" id="MF_03109">
    <property type="entry name" value="Sey1"/>
    <property type="match status" value="1"/>
</dbReference>
<dbReference type="GO" id="GO:0005525">
    <property type="term" value="F:GTP binding"/>
    <property type="evidence" value="ECO:0007669"/>
    <property type="project" value="UniProtKB-UniRule"/>
</dbReference>
<keyword evidence="7 8" id="KW-0472">Membrane</keyword>
<feature type="compositionally biased region" description="Acidic residues" evidence="9">
    <location>
        <begin position="697"/>
        <end position="711"/>
    </location>
</feature>
<dbReference type="STRING" id="984487.A0A1E4SCC9"/>
<evidence type="ECO:0000256" key="2">
    <source>
        <dbReference type="ARBA" id="ARBA00022741"/>
    </source>
</evidence>
<feature type="topological domain" description="Cytoplasmic" evidence="8">
    <location>
        <begin position="1"/>
        <end position="755"/>
    </location>
</feature>
<feature type="topological domain" description="Lumenal" evidence="8">
    <location>
        <begin position="777"/>
        <end position="779"/>
    </location>
</feature>
<feature type="compositionally biased region" description="Polar residues" evidence="9">
    <location>
        <begin position="712"/>
        <end position="722"/>
    </location>
</feature>
<feature type="compositionally biased region" description="Low complexity" evidence="9">
    <location>
        <begin position="38"/>
        <end position="49"/>
    </location>
</feature>
<evidence type="ECO:0000256" key="3">
    <source>
        <dbReference type="ARBA" id="ARBA00022801"/>
    </source>
</evidence>
<dbReference type="RefSeq" id="XP_020062293.1">
    <property type="nucleotide sequence ID" value="XM_020211277.1"/>
</dbReference>
<feature type="binding site" evidence="8">
    <location>
        <begin position="100"/>
        <end position="107"/>
    </location>
    <ligand>
        <name>GTP</name>
        <dbReference type="ChEBI" id="CHEBI:37565"/>
    </ligand>
</feature>
<dbReference type="Proteomes" id="UP000094285">
    <property type="component" value="Unassembled WGS sequence"/>
</dbReference>
<evidence type="ECO:0000256" key="10">
    <source>
        <dbReference type="SAM" id="Phobius"/>
    </source>
</evidence>
<keyword evidence="6 8" id="KW-0342">GTP-binding</keyword>
<evidence type="ECO:0000256" key="9">
    <source>
        <dbReference type="SAM" id="MobiDB-lite"/>
    </source>
</evidence>
<dbReference type="EMBL" id="KV453916">
    <property type="protein sequence ID" value="ODV77171.1"/>
    <property type="molecule type" value="Genomic_DNA"/>
</dbReference>
<evidence type="ECO:0000256" key="6">
    <source>
        <dbReference type="ARBA" id="ARBA00023134"/>
    </source>
</evidence>
<evidence type="ECO:0000256" key="1">
    <source>
        <dbReference type="ARBA" id="ARBA00022692"/>
    </source>
</evidence>
<sequence length="850" mass="95244">MSDDLGLPPPNVDIEEPVEVSAASSASPAPNTLQPLGSASPTISSSSSSFVPIDQHHVQDAIQVINEHKQFNQQIMEYIHGATLPGQIVGNDYHIISVFGSQSTGKSTLLNRLFNTNFDVMEESRRQQTTKGIWMAVSPEVSTTSSKKSTENVFVMDVEGTDGRERGEDQDFERKAALFALATSEILIINIWETQVGLYQGANMGLLKTVFEVNLSLFGQSKLENNTHKVLLLIVIRDHIGVTPLQALAETLITDLNKMWLDLSKPAELSHLKFSDFFDVDFHALHHKVLQPDEFSKDVKLLGDRLVVKKELFKPNYHHQIPVDGWTMYAENCWDQIDNNKDLDLPTQQILVAKFKCDEISNGVYDEFVAKHHGLFDDKVPGENVDYEQMGLAMVDLREDTLDDYDTSASRYNQTIYEQKRQALKEKIHAKFREVFDVHAKWVVETGVGQFATDIKKLKTRKDKSFFQGAQELEHKYVSLINTSLQLISLGEFHDSEVILDVKARFDAVVAKQQVVEMKAIIGRALAKIDAGVSKALQQELASPDDQTWERVMARFHELLAEVKARYAGTGTVPDFGLGTSDSDNVAGVERLQVQAWVALHSVVHRVITRDSVLQLMKDKFEDVFRYDENGMPRLYQKVEELETSFGAARKQTQQMVPVLEEMRTSEGAVVPRYSARAMRAAGFGARARASDAASEGSDDDSNSDSDDSDNETTPTPFSQVLSPADRDHVASRFKRETDAQFVETKRLVIQHATHIPYYVWLVMLVLGWGKLVAILRNPFLFALLLMAAAGVYVLHSMLMLRPAMVVVSRMGDEAVVQIKAKLRQVLLDTEDDPAQVHGARMAKMGGHQR</sequence>
<evidence type="ECO:0000256" key="5">
    <source>
        <dbReference type="ARBA" id="ARBA00022989"/>
    </source>
</evidence>
<dbReference type="InterPro" id="IPR046758">
    <property type="entry name" value="Sey1/RHD3-like_3HB"/>
</dbReference>
<proteinExistence type="inferred from homology"/>
<evidence type="ECO:0000313" key="13">
    <source>
        <dbReference type="Proteomes" id="UP000094285"/>
    </source>
</evidence>
<evidence type="ECO:0000256" key="7">
    <source>
        <dbReference type="ARBA" id="ARBA00023136"/>
    </source>
</evidence>
<dbReference type="Gene3D" id="3.40.50.300">
    <property type="entry name" value="P-loop containing nucleotide triphosphate hydrolases"/>
    <property type="match status" value="1"/>
</dbReference>
<evidence type="ECO:0000256" key="4">
    <source>
        <dbReference type="ARBA" id="ARBA00022824"/>
    </source>
</evidence>
<comment type="similarity">
    <text evidence="8">Belongs to the TRAFAC class dynamin-like GTPase superfamily. GB1/RHD3 GTPase family. RHD3 subfamily.</text>
</comment>
<keyword evidence="2 8" id="KW-0547">Nucleotide-binding</keyword>
<dbReference type="CDD" id="cd01851">
    <property type="entry name" value="GBP"/>
    <property type="match status" value="1"/>
</dbReference>
<name>A0A1E4SCC9_9ASCO</name>
<gene>
    <name evidence="8" type="primary">SEY1</name>
    <name evidence="12" type="ORF">CANTADRAFT_8318</name>
</gene>
<reference evidence="13" key="1">
    <citation type="submission" date="2016-05" db="EMBL/GenBank/DDBJ databases">
        <title>Comparative genomics of biotechnologically important yeasts.</title>
        <authorList>
            <consortium name="DOE Joint Genome Institute"/>
            <person name="Riley R."/>
            <person name="Haridas S."/>
            <person name="Wolfe K.H."/>
            <person name="Lopes M.R."/>
            <person name="Hittinger C.T."/>
            <person name="Goker M."/>
            <person name="Salamov A."/>
            <person name="Wisecaver J."/>
            <person name="Long T.M."/>
            <person name="Aerts A.L."/>
            <person name="Barry K."/>
            <person name="Choi C."/>
            <person name="Clum A."/>
            <person name="Coughlan A.Y."/>
            <person name="Deshpande S."/>
            <person name="Douglass A.P."/>
            <person name="Hanson S.J."/>
            <person name="Klenk H.-P."/>
            <person name="Labutti K."/>
            <person name="Lapidus A."/>
            <person name="Lindquist E."/>
            <person name="Lipzen A."/>
            <person name="Meier-Kolthoff J.P."/>
            <person name="Ohm R.A."/>
            <person name="Otillar R.P."/>
            <person name="Pangilinan J."/>
            <person name="Peng Y."/>
            <person name="Rokas A."/>
            <person name="Rosa C.A."/>
            <person name="Scheuner C."/>
            <person name="Sibirny A.A."/>
            <person name="Slot J.C."/>
            <person name="Stielow J.B."/>
            <person name="Sun H."/>
            <person name="Kurtzman C.P."/>
            <person name="Blackwell M."/>
            <person name="Grigoriev I.V."/>
            <person name="Jeffries T.W."/>
        </authorList>
    </citation>
    <scope>NUCLEOTIDE SEQUENCE [LARGE SCALE GENOMIC DNA]</scope>
    <source>
        <strain evidence="13">NRRL Y-17324</strain>
    </source>
</reference>
<evidence type="ECO:0000313" key="12">
    <source>
        <dbReference type="EMBL" id="ODV77171.1"/>
    </source>
</evidence>